<feature type="compositionally biased region" description="Basic and acidic residues" evidence="1">
    <location>
        <begin position="13"/>
        <end position="62"/>
    </location>
</feature>
<evidence type="ECO:0000256" key="1">
    <source>
        <dbReference type="SAM" id="MobiDB-lite"/>
    </source>
</evidence>
<accession>A0A502CKN9</accession>
<dbReference type="Proteomes" id="UP000318413">
    <property type="component" value="Unassembled WGS sequence"/>
</dbReference>
<dbReference type="OrthoDB" id="7067623at2"/>
<sequence length="62" mass="7041">MAENTGEGYRIGSVDDRTQVARPDGHWTKRDRATGRFMDVKSDADPFKGVAREPDGRRHHDD</sequence>
<evidence type="ECO:0000313" key="2">
    <source>
        <dbReference type="EMBL" id="TPG13140.1"/>
    </source>
</evidence>
<keyword evidence="3" id="KW-1185">Reference proteome</keyword>
<gene>
    <name evidence="2" type="ORF">EAH84_06975</name>
</gene>
<dbReference type="AlphaFoldDB" id="A0A502CKN9"/>
<evidence type="ECO:0000313" key="3">
    <source>
        <dbReference type="Proteomes" id="UP000318413"/>
    </source>
</evidence>
<feature type="region of interest" description="Disordered" evidence="1">
    <location>
        <begin position="1"/>
        <end position="62"/>
    </location>
</feature>
<proteinExistence type="predicted"/>
<reference evidence="2 3" key="1">
    <citation type="journal article" date="2019" name="Environ. Microbiol.">
        <title>Species interactions and distinct microbial communities in high Arctic permafrost affected cryosols are associated with the CH4 and CO2 gas fluxes.</title>
        <authorList>
            <person name="Altshuler I."/>
            <person name="Hamel J."/>
            <person name="Turney S."/>
            <person name="Magnuson E."/>
            <person name="Levesque R."/>
            <person name="Greer C."/>
            <person name="Whyte L.G."/>
        </authorList>
    </citation>
    <scope>NUCLEOTIDE SEQUENCE [LARGE SCALE GENOMIC DNA]</scope>
    <source>
        <strain evidence="2 3">S5.1</strain>
    </source>
</reference>
<protein>
    <submittedName>
        <fullName evidence="2">Uncharacterized protein</fullName>
    </submittedName>
</protein>
<comment type="caution">
    <text evidence="2">The sequence shown here is derived from an EMBL/GenBank/DDBJ whole genome shotgun (WGS) entry which is preliminary data.</text>
</comment>
<dbReference type="RefSeq" id="WP_140869798.1">
    <property type="nucleotide sequence ID" value="NZ_RCZK01000004.1"/>
</dbReference>
<name>A0A502CKN9_9SPHN</name>
<dbReference type="EMBL" id="RCZK01000004">
    <property type="protein sequence ID" value="TPG13140.1"/>
    <property type="molecule type" value="Genomic_DNA"/>
</dbReference>
<organism evidence="2 3">
    <name type="scientific">Sphingomonas oligophenolica</name>
    <dbReference type="NCBI Taxonomy" id="301154"/>
    <lineage>
        <taxon>Bacteria</taxon>
        <taxon>Pseudomonadati</taxon>
        <taxon>Pseudomonadota</taxon>
        <taxon>Alphaproteobacteria</taxon>
        <taxon>Sphingomonadales</taxon>
        <taxon>Sphingomonadaceae</taxon>
        <taxon>Sphingomonas</taxon>
    </lineage>
</organism>